<evidence type="ECO:0000259" key="3">
    <source>
        <dbReference type="Pfam" id="PF25917"/>
    </source>
</evidence>
<proteinExistence type="predicted"/>
<gene>
    <name evidence="4" type="ORF">BXY66_4150</name>
</gene>
<evidence type="ECO:0000256" key="1">
    <source>
        <dbReference type="SAM" id="Coils"/>
    </source>
</evidence>
<organism evidence="4 5">
    <name type="scientific">Shimia isoporae</name>
    <dbReference type="NCBI Taxonomy" id="647720"/>
    <lineage>
        <taxon>Bacteria</taxon>
        <taxon>Pseudomonadati</taxon>
        <taxon>Pseudomonadota</taxon>
        <taxon>Alphaproteobacteria</taxon>
        <taxon>Rhodobacterales</taxon>
        <taxon>Roseobacteraceae</taxon>
    </lineage>
</organism>
<reference evidence="4 5" key="1">
    <citation type="submission" date="2019-03" db="EMBL/GenBank/DDBJ databases">
        <title>Genomic Encyclopedia of Archaeal and Bacterial Type Strains, Phase II (KMG-II): from individual species to whole genera.</title>
        <authorList>
            <person name="Goeker M."/>
        </authorList>
    </citation>
    <scope>NUCLEOTIDE SEQUENCE [LARGE SCALE GENOMIC DNA]</scope>
    <source>
        <strain evidence="4 5">DSM 26433</strain>
    </source>
</reference>
<feature type="coiled-coil region" evidence="1">
    <location>
        <begin position="109"/>
        <end position="143"/>
    </location>
</feature>
<sequence length="375" mass="40301">MIVFMTLAYVAVLFVLIKVKVLPNTKTTWLSTVVWVVVLFIFLFIPMQWGAPSGPVKVQMRVVQILPNVSGEVTNVAVEANTPLKAGDVLFEIDPEPYEIAVASAKATLARAEAQGVQDQANLAAAEAQLRQAEAQQALAARLYRDDEELVKSGTISEQRLEQRQAELDAAIGAVEQSQAAVARAMIEVNAVTEDGTLAKIAEAQAGLRQAQWNLKETKIRAPSDGYVTNLALTVGQRVTNLPLAPAMAFVDTSEKGLVAEVHQIYRRHIEIGQPVEMAFKTLPGTLVTGTVEQLLDISAQGQAAVTGNVAAAGQTQAEPFLLRIKLDNPDNEALLPAGAAGTFAIYTNSVAATHVIRKVMLRMTSIVNYINPAL</sequence>
<dbReference type="Pfam" id="PF25917">
    <property type="entry name" value="BSH_RND"/>
    <property type="match status" value="1"/>
</dbReference>
<comment type="caution">
    <text evidence="4">The sequence shown here is derived from an EMBL/GenBank/DDBJ whole genome shotgun (WGS) entry which is preliminary data.</text>
</comment>
<evidence type="ECO:0000256" key="2">
    <source>
        <dbReference type="SAM" id="Phobius"/>
    </source>
</evidence>
<keyword evidence="2" id="KW-0812">Transmembrane</keyword>
<feature type="transmembrane region" description="Helical" evidence="2">
    <location>
        <begin position="33"/>
        <end position="51"/>
    </location>
</feature>
<keyword evidence="2" id="KW-0472">Membrane</keyword>
<protein>
    <submittedName>
        <fullName evidence="4">Multidrug resistance efflux pump</fullName>
    </submittedName>
</protein>
<evidence type="ECO:0000313" key="4">
    <source>
        <dbReference type="EMBL" id="TCK98907.1"/>
    </source>
</evidence>
<dbReference type="Gene3D" id="2.40.50.100">
    <property type="match status" value="1"/>
</dbReference>
<dbReference type="Gene3D" id="1.10.287.470">
    <property type="entry name" value="Helix hairpin bin"/>
    <property type="match status" value="2"/>
</dbReference>
<accession>A0A4R1MZX0</accession>
<dbReference type="EMBL" id="SMGR01000007">
    <property type="protein sequence ID" value="TCK98907.1"/>
    <property type="molecule type" value="Genomic_DNA"/>
</dbReference>
<dbReference type="Proteomes" id="UP000295673">
    <property type="component" value="Unassembled WGS sequence"/>
</dbReference>
<name>A0A4R1MZX0_9RHOB</name>
<keyword evidence="2" id="KW-1133">Transmembrane helix</keyword>
<dbReference type="PANTHER" id="PTHR30386">
    <property type="entry name" value="MEMBRANE FUSION SUBUNIT OF EMRAB-TOLC MULTIDRUG EFFLUX PUMP"/>
    <property type="match status" value="1"/>
</dbReference>
<dbReference type="RefSeq" id="WP_132862244.1">
    <property type="nucleotide sequence ID" value="NZ_SMGR01000007.1"/>
</dbReference>
<dbReference type="InterPro" id="IPR058625">
    <property type="entry name" value="MdtA-like_BSH"/>
</dbReference>
<dbReference type="SUPFAM" id="SSF111369">
    <property type="entry name" value="HlyD-like secretion proteins"/>
    <property type="match status" value="2"/>
</dbReference>
<dbReference type="Gene3D" id="2.40.30.170">
    <property type="match status" value="1"/>
</dbReference>
<evidence type="ECO:0000313" key="5">
    <source>
        <dbReference type="Proteomes" id="UP000295673"/>
    </source>
</evidence>
<keyword evidence="5" id="KW-1185">Reference proteome</keyword>
<feature type="domain" description="Multidrug resistance protein MdtA-like barrel-sandwich hybrid" evidence="3">
    <location>
        <begin position="61"/>
        <end position="241"/>
    </location>
</feature>
<keyword evidence="1" id="KW-0175">Coiled coil</keyword>
<dbReference type="OrthoDB" id="9811754at2"/>
<dbReference type="AlphaFoldDB" id="A0A4R1MZX0"/>
<dbReference type="InterPro" id="IPR050739">
    <property type="entry name" value="MFP"/>
</dbReference>